<evidence type="ECO:0000259" key="3">
    <source>
        <dbReference type="Pfam" id="PF00294"/>
    </source>
</evidence>
<accession>D2MM77</accession>
<dbReference type="GO" id="GO:0016301">
    <property type="term" value="F:kinase activity"/>
    <property type="evidence" value="ECO:0007669"/>
    <property type="project" value="UniProtKB-KW"/>
</dbReference>
<feature type="domain" description="Carbohydrate kinase PfkB" evidence="3">
    <location>
        <begin position="1"/>
        <end position="287"/>
    </location>
</feature>
<keyword evidence="1" id="KW-0808">Transferase</keyword>
<dbReference type="eggNOG" id="COG0524">
    <property type="taxonomic scope" value="Bacteria"/>
</dbReference>
<dbReference type="Gene3D" id="3.40.1190.20">
    <property type="match status" value="1"/>
</dbReference>
<organism evidence="4 5">
    <name type="scientific">Bulleidia extructa W1219</name>
    <dbReference type="NCBI Taxonomy" id="679192"/>
    <lineage>
        <taxon>Bacteria</taxon>
        <taxon>Bacillati</taxon>
        <taxon>Bacillota</taxon>
        <taxon>Erysipelotrichia</taxon>
        <taxon>Erysipelotrichales</taxon>
        <taxon>Erysipelotrichaceae</taxon>
        <taxon>Bulleidia</taxon>
    </lineage>
</organism>
<dbReference type="OrthoDB" id="9806249at2"/>
<keyword evidence="5" id="KW-1185">Reference proteome</keyword>
<name>D2MM77_9FIRM</name>
<proteinExistence type="predicted"/>
<dbReference type="PANTHER" id="PTHR10584">
    <property type="entry name" value="SUGAR KINASE"/>
    <property type="match status" value="1"/>
</dbReference>
<dbReference type="AlphaFoldDB" id="D2MM77"/>
<gene>
    <name evidence="4" type="ORF">HMPREF9013_0848</name>
</gene>
<evidence type="ECO:0000256" key="2">
    <source>
        <dbReference type="ARBA" id="ARBA00022777"/>
    </source>
</evidence>
<dbReference type="InterPro" id="IPR029056">
    <property type="entry name" value="Ribokinase-like"/>
</dbReference>
<dbReference type="Proteomes" id="UP000005017">
    <property type="component" value="Unassembled WGS sequence"/>
</dbReference>
<comment type="caution">
    <text evidence="4">The sequence shown here is derived from an EMBL/GenBank/DDBJ whole genome shotgun (WGS) entry which is preliminary data.</text>
</comment>
<dbReference type="SUPFAM" id="SSF53613">
    <property type="entry name" value="Ribokinase-like"/>
    <property type="match status" value="1"/>
</dbReference>
<reference evidence="5" key="1">
    <citation type="submission" date="2009-12" db="EMBL/GenBank/DDBJ databases">
        <title>Sequence of Clostridiales genomosp. BVAB3 str. UPII9-5.</title>
        <authorList>
            <person name="Madupu R."/>
            <person name="Durkin A.S."/>
            <person name="Torralba M."/>
            <person name="Methe B."/>
            <person name="Sutton G.G."/>
            <person name="Strausberg R.L."/>
            <person name="Nelson K.E."/>
        </authorList>
    </citation>
    <scope>NUCLEOTIDE SEQUENCE [LARGE SCALE GENOMIC DNA]</scope>
    <source>
        <strain evidence="5">W1219</strain>
    </source>
</reference>
<evidence type="ECO:0000313" key="4">
    <source>
        <dbReference type="EMBL" id="EFC06153.1"/>
    </source>
</evidence>
<dbReference type="RefSeq" id="WP_006626498.1">
    <property type="nucleotide sequence ID" value="NZ_ADFR01000002.1"/>
</dbReference>
<dbReference type="Pfam" id="PF00294">
    <property type="entry name" value="PfkB"/>
    <property type="match status" value="1"/>
</dbReference>
<dbReference type="CDD" id="cd01941">
    <property type="entry name" value="YeiC_kinase_like"/>
    <property type="match status" value="1"/>
</dbReference>
<keyword evidence="2 4" id="KW-0418">Kinase</keyword>
<dbReference type="EMBL" id="ADFR01000002">
    <property type="protein sequence ID" value="EFC06153.1"/>
    <property type="molecule type" value="Genomic_DNA"/>
</dbReference>
<sequence>MKKICIVGGANIDICGSSLEPLRQYDSNPGEISLSFGGVGRNIAQICALLGENVQFVTCFASDPYAKMLKEDCRKLGIDISKSSETEEYPSSIYMAILDQNRDMKIAMSDMRILRAMDTALLDRALEDLDEGDALILDANLDLKSIEYLTKQAKSFLVADPVSVQKSKRLVSVLPHLNVFKPNQYEAEALTNIFVKDKETARQCLSWFLNQGVQEIIVSLADQGVILGSSEGMFWYRHRPIRLSNATGGGDSLLGAYVSERIRGISPRKAIRFGLSAAVVSIEQDAVRRRSLESAKVREWMESMKIQEEKL</sequence>
<dbReference type="GO" id="GO:0005829">
    <property type="term" value="C:cytosol"/>
    <property type="evidence" value="ECO:0007669"/>
    <property type="project" value="TreeGrafter"/>
</dbReference>
<evidence type="ECO:0000313" key="5">
    <source>
        <dbReference type="Proteomes" id="UP000005017"/>
    </source>
</evidence>
<evidence type="ECO:0000256" key="1">
    <source>
        <dbReference type="ARBA" id="ARBA00022679"/>
    </source>
</evidence>
<dbReference type="STRING" id="679192.HMPREF9013_0848"/>
<protein>
    <submittedName>
        <fullName evidence="4">Kinase, PfkB family</fullName>
    </submittedName>
</protein>
<dbReference type="PANTHER" id="PTHR10584:SF166">
    <property type="entry name" value="RIBOKINASE"/>
    <property type="match status" value="1"/>
</dbReference>
<dbReference type="InterPro" id="IPR011611">
    <property type="entry name" value="PfkB_dom"/>
</dbReference>